<evidence type="ECO:0000256" key="2">
    <source>
        <dbReference type="ARBA" id="ARBA00023043"/>
    </source>
</evidence>
<keyword evidence="6" id="KW-1185">Reference proteome</keyword>
<dbReference type="Proteomes" id="UP001498476">
    <property type="component" value="Unassembled WGS sequence"/>
</dbReference>
<evidence type="ECO:0000256" key="1">
    <source>
        <dbReference type="ARBA" id="ARBA00022737"/>
    </source>
</evidence>
<evidence type="ECO:0000313" key="5">
    <source>
        <dbReference type="EMBL" id="KAK7408038.1"/>
    </source>
</evidence>
<dbReference type="InterPro" id="IPR002110">
    <property type="entry name" value="Ankyrin_rpt"/>
</dbReference>
<protein>
    <submittedName>
        <fullName evidence="5">Uncharacterized protein</fullName>
    </submittedName>
</protein>
<keyword evidence="1" id="KW-0677">Repeat</keyword>
<feature type="region of interest" description="Disordered" evidence="4">
    <location>
        <begin position="642"/>
        <end position="741"/>
    </location>
</feature>
<feature type="repeat" description="ANK" evidence="3">
    <location>
        <begin position="348"/>
        <end position="380"/>
    </location>
</feature>
<feature type="region of interest" description="Disordered" evidence="4">
    <location>
        <begin position="30"/>
        <end position="72"/>
    </location>
</feature>
<feature type="repeat" description="ANK" evidence="3">
    <location>
        <begin position="315"/>
        <end position="347"/>
    </location>
</feature>
<dbReference type="PROSITE" id="PS50088">
    <property type="entry name" value="ANK_REPEAT"/>
    <property type="match status" value="8"/>
</dbReference>
<dbReference type="Pfam" id="PF12796">
    <property type="entry name" value="Ank_2"/>
    <property type="match status" value="4"/>
</dbReference>
<dbReference type="SMART" id="SM00248">
    <property type="entry name" value="ANK"/>
    <property type="match status" value="13"/>
</dbReference>
<feature type="compositionally biased region" description="Basic and acidic residues" evidence="4">
    <location>
        <begin position="642"/>
        <end position="702"/>
    </location>
</feature>
<name>A0ABR1GRM6_9HYPO</name>
<gene>
    <name evidence="5" type="ORF">QQX98_009811</name>
</gene>
<dbReference type="Gene3D" id="1.25.40.20">
    <property type="entry name" value="Ankyrin repeat-containing domain"/>
    <property type="match status" value="4"/>
</dbReference>
<feature type="repeat" description="ANK" evidence="3">
    <location>
        <begin position="381"/>
        <end position="414"/>
    </location>
</feature>
<reference evidence="5 6" key="1">
    <citation type="journal article" date="2025" name="Microbiol. Resour. Announc.">
        <title>Draft genome sequences for Neonectria magnoliae and Neonectria punicea, canker pathogens of Liriodendron tulipifera and Acer saccharum in West Virginia.</title>
        <authorList>
            <person name="Petronek H.M."/>
            <person name="Kasson M.T."/>
            <person name="Metheny A.M."/>
            <person name="Stauder C.M."/>
            <person name="Lovett B."/>
            <person name="Lynch S.C."/>
            <person name="Garnas J.R."/>
            <person name="Kasson L.R."/>
            <person name="Stajich J.E."/>
        </authorList>
    </citation>
    <scope>NUCLEOTIDE SEQUENCE [LARGE SCALE GENOMIC DNA]</scope>
    <source>
        <strain evidence="5 6">NRRL 64653</strain>
    </source>
</reference>
<feature type="region of interest" description="Disordered" evidence="4">
    <location>
        <begin position="1009"/>
        <end position="1059"/>
    </location>
</feature>
<dbReference type="InterPro" id="IPR036770">
    <property type="entry name" value="Ankyrin_rpt-contain_sf"/>
</dbReference>
<feature type="repeat" description="ANK" evidence="3">
    <location>
        <begin position="149"/>
        <end position="181"/>
    </location>
</feature>
<feature type="repeat" description="ANK" evidence="3">
    <location>
        <begin position="415"/>
        <end position="447"/>
    </location>
</feature>
<dbReference type="Pfam" id="PF13637">
    <property type="entry name" value="Ank_4"/>
    <property type="match status" value="2"/>
</dbReference>
<feature type="region of interest" description="Disordered" evidence="4">
    <location>
        <begin position="934"/>
        <end position="972"/>
    </location>
</feature>
<feature type="region of interest" description="Disordered" evidence="4">
    <location>
        <begin position="894"/>
        <end position="916"/>
    </location>
</feature>
<feature type="repeat" description="ANK" evidence="3">
    <location>
        <begin position="249"/>
        <end position="281"/>
    </location>
</feature>
<proteinExistence type="predicted"/>
<dbReference type="PANTHER" id="PTHR24198">
    <property type="entry name" value="ANKYRIN REPEAT AND PROTEIN KINASE DOMAIN-CONTAINING PROTEIN"/>
    <property type="match status" value="1"/>
</dbReference>
<feature type="compositionally biased region" description="Basic and acidic residues" evidence="4">
    <location>
        <begin position="1035"/>
        <end position="1050"/>
    </location>
</feature>
<dbReference type="SUPFAM" id="SSF48403">
    <property type="entry name" value="Ankyrin repeat"/>
    <property type="match status" value="2"/>
</dbReference>
<evidence type="ECO:0000256" key="3">
    <source>
        <dbReference type="PROSITE-ProRule" id="PRU00023"/>
    </source>
</evidence>
<evidence type="ECO:0000256" key="4">
    <source>
        <dbReference type="SAM" id="MobiDB-lite"/>
    </source>
</evidence>
<feature type="region of interest" description="Disordered" evidence="4">
    <location>
        <begin position="1189"/>
        <end position="1215"/>
    </location>
</feature>
<evidence type="ECO:0000313" key="6">
    <source>
        <dbReference type="Proteomes" id="UP001498476"/>
    </source>
</evidence>
<feature type="repeat" description="ANK" evidence="3">
    <location>
        <begin position="182"/>
        <end position="214"/>
    </location>
</feature>
<feature type="compositionally biased region" description="Basic and acidic residues" evidence="4">
    <location>
        <begin position="729"/>
        <end position="741"/>
    </location>
</feature>
<dbReference type="PRINTS" id="PR01415">
    <property type="entry name" value="ANKYRIN"/>
</dbReference>
<sequence length="1354" mass="151722">MADENRFSPGYLGDDGQLLGSRTAQVDIDLVNPLLPAPQQPEIESPSREPSPRPDPPSRSSSSSSSAVSDDRTELQHFIQNMDGGEEDADHLDAILQKLDKDQTHQRSHYDGDQNAMHMAADRGMLWAVKQLLDYTSDDTSLLSETDGDGRQPLHLACLRGHKDTAELLLQRGADIEAKQSSGATPLDEACWKGHKHVVEFLLSSGADTQVIDNDGWSPIRSATEYERLAVVETLLNENPANINVGDDYGETPLHVASGKGYTEVIRLLLERGADVDNADKDGETPLHAASRNGHDDSARLLLKEQAHIDKADNNGETPLHAASQNGYHDVVDVLLEEHAGVNVTDKDGKTPLYAASQQGHPGVIRLLLGQEVDINKADNGGGTPLYVASREGHQEIVILLLGHEEVKLNVTDGHHRTPVMVASQNGHIGCVNSLCEAGADCNLQADKDEGNKTALHYAFEPSEQESEAPKEKEQNQYRVVVKLLKHRADPGIQNDKGETALHLAGRSGDSDAYRDILKMMKDGQNKLKSQEEDTALGLALKACPTDILELMMDKQSAELFDWEDETEALLWASQHEKNHHCAERLFEERKHFRHKMPLENSDSWSAIQWAAYLELPSVLWLLLATSQPLGAQKARKLALKEAENQSSKVEKPVKEEKGLEDTKPAGKSTRREAQSKGEGEERKEEGGTEKQGDPRTTDKQKTRSTRQKPKDLVLLILRNPPPTITSGEEEKLERPRADTKQEGFLKHWGSKAAVIEYREKHDKSTLFTQFRSVQDVIYRTGPAGITKEREETLERMKAIKGSQIFQKICKLQEERLGDGLFTWVHLPATSDLLKRIVMDDSQWDGLPSEGVGDLTKLKKASTVNSFFKASWSQIPDRTSESRIMKPLCITEPMPQAKKDEGSPGRSPGSNVDSPDRFLHAIYIPYLTLSRQRRGQDLKRNNDLGGKEPQKEEEKGEKGSNEGEEKDGRDQEEADLRGAYGAYNDLLTCYEDTVIHGSATLDESFYHFSSRQQKPTQQQEAQHDDQEYDDQEHDDQEHAAQQEDRQRRNENQVVTKGIHPEGVTEKSCWTLVRVNQLWVWIIGHKWLITATTHPIDQTEDPFLTDLLDHIEKRAKAEGREVRSRSPLEMAKTIVEYCVDSYDRQPKSTVYGTNHSIRQIFSDSINKIAREDARLFEDFYKRIEAKQPKKKDKLDVKESTEPGKKGEDLKKGGKVKTNERIEEAIKAAARLSAEIRDIRDELQMLQAIAKHQVKVQKKLENGSSADNGLWESYVMSDIGDMIRSADRIKSNVEMTLSLEQSQIANNQAKESVWQGGVANEQAIESVQQGRTLMIFTAITAFFVGVPGYHPNRIYK</sequence>
<accession>A0ABR1GRM6</accession>
<feature type="repeat" description="ANK" evidence="3">
    <location>
        <begin position="282"/>
        <end position="314"/>
    </location>
</feature>
<dbReference type="PANTHER" id="PTHR24198:SF165">
    <property type="entry name" value="ANKYRIN REPEAT-CONTAINING PROTEIN-RELATED"/>
    <property type="match status" value="1"/>
</dbReference>
<comment type="caution">
    <text evidence="5">The sequence shown here is derived from an EMBL/GenBank/DDBJ whole genome shotgun (WGS) entry which is preliminary data.</text>
</comment>
<dbReference type="EMBL" id="JAZAVJ010000201">
    <property type="protein sequence ID" value="KAK7408038.1"/>
    <property type="molecule type" value="Genomic_DNA"/>
</dbReference>
<dbReference type="PROSITE" id="PS50297">
    <property type="entry name" value="ANK_REP_REGION"/>
    <property type="match status" value="7"/>
</dbReference>
<organism evidence="5 6">
    <name type="scientific">Neonectria punicea</name>
    <dbReference type="NCBI Taxonomy" id="979145"/>
    <lineage>
        <taxon>Eukaryota</taxon>
        <taxon>Fungi</taxon>
        <taxon>Dikarya</taxon>
        <taxon>Ascomycota</taxon>
        <taxon>Pezizomycotina</taxon>
        <taxon>Sordariomycetes</taxon>
        <taxon>Hypocreomycetidae</taxon>
        <taxon>Hypocreales</taxon>
        <taxon>Nectriaceae</taxon>
        <taxon>Neonectria</taxon>
    </lineage>
</organism>
<keyword evidence="2 3" id="KW-0040">ANK repeat</keyword>